<dbReference type="EMBL" id="CAVLEF010000005">
    <property type="protein sequence ID" value="CAK1544329.1"/>
    <property type="molecule type" value="Genomic_DNA"/>
</dbReference>
<evidence type="ECO:0000256" key="6">
    <source>
        <dbReference type="ARBA" id="ARBA00022833"/>
    </source>
</evidence>
<dbReference type="GO" id="GO:0006284">
    <property type="term" value="P:base-excision repair"/>
    <property type="evidence" value="ECO:0007669"/>
    <property type="project" value="TreeGrafter"/>
</dbReference>
<dbReference type="InterPro" id="IPR037129">
    <property type="entry name" value="XPA_sf"/>
</dbReference>
<dbReference type="PANTHER" id="PTHR10142:SF0">
    <property type="entry name" value="DNA REPAIR PROTEIN COMPLEMENTING XP-A CELLS"/>
    <property type="match status" value="1"/>
</dbReference>
<proteinExistence type="inferred from homology"/>
<keyword evidence="8" id="KW-0234">DNA repair</keyword>
<dbReference type="Pfam" id="PF05181">
    <property type="entry name" value="XPA_C"/>
    <property type="match status" value="1"/>
</dbReference>
<keyword evidence="13" id="KW-1185">Reference proteome</keyword>
<accession>A0AAV1J4B6</accession>
<dbReference type="CDD" id="cd21076">
    <property type="entry name" value="DBD_XPA"/>
    <property type="match status" value="1"/>
</dbReference>
<evidence type="ECO:0000256" key="3">
    <source>
        <dbReference type="ARBA" id="ARBA00022723"/>
    </source>
</evidence>
<evidence type="ECO:0000256" key="1">
    <source>
        <dbReference type="ARBA" id="ARBA00004123"/>
    </source>
</evidence>
<dbReference type="Pfam" id="PF01286">
    <property type="entry name" value="XPA_N"/>
    <property type="match status" value="1"/>
</dbReference>
<dbReference type="AlphaFoldDB" id="A0AAV1J4B6"/>
<keyword evidence="6" id="KW-0862">Zinc</keyword>
<dbReference type="GO" id="GO:0003684">
    <property type="term" value="F:damaged DNA binding"/>
    <property type="evidence" value="ECO:0007669"/>
    <property type="project" value="InterPro"/>
</dbReference>
<evidence type="ECO:0000256" key="8">
    <source>
        <dbReference type="ARBA" id="ARBA00023204"/>
    </source>
</evidence>
<dbReference type="GO" id="GO:0008270">
    <property type="term" value="F:zinc ion binding"/>
    <property type="evidence" value="ECO:0007669"/>
    <property type="project" value="UniProtKB-KW"/>
</dbReference>
<dbReference type="GO" id="GO:1901255">
    <property type="term" value="P:nucleotide-excision repair involved in interstrand cross-link repair"/>
    <property type="evidence" value="ECO:0007669"/>
    <property type="project" value="TreeGrafter"/>
</dbReference>
<dbReference type="InterPro" id="IPR022656">
    <property type="entry name" value="XPA_C"/>
</dbReference>
<reference evidence="12 13" key="1">
    <citation type="submission" date="2023-11" db="EMBL/GenBank/DDBJ databases">
        <authorList>
            <person name="Okamura Y."/>
        </authorList>
    </citation>
    <scope>NUCLEOTIDE SEQUENCE [LARGE SCALE GENOMIC DNA]</scope>
</reference>
<dbReference type="SUPFAM" id="SSF46955">
    <property type="entry name" value="Putative DNA-binding domain"/>
    <property type="match status" value="1"/>
</dbReference>
<gene>
    <name evidence="12" type="ORF">LNINA_LOCUS4083</name>
</gene>
<dbReference type="InterPro" id="IPR009061">
    <property type="entry name" value="DNA-bd_dom_put_sf"/>
</dbReference>
<dbReference type="GO" id="GO:0000110">
    <property type="term" value="C:nucleotide-excision repair factor 1 complex"/>
    <property type="evidence" value="ECO:0007669"/>
    <property type="project" value="TreeGrafter"/>
</dbReference>
<dbReference type="GO" id="GO:0070914">
    <property type="term" value="P:UV-damage excision repair"/>
    <property type="evidence" value="ECO:0007669"/>
    <property type="project" value="TreeGrafter"/>
</dbReference>
<name>A0AAV1J4B6_9NEOP</name>
<comment type="similarity">
    <text evidence="2">Belongs to the XPA family.</text>
</comment>
<dbReference type="Gene3D" id="3.90.530.10">
    <property type="entry name" value="XPA C-terminal domain"/>
    <property type="match status" value="1"/>
</dbReference>
<evidence type="ECO:0000313" key="12">
    <source>
        <dbReference type="EMBL" id="CAK1544329.1"/>
    </source>
</evidence>
<evidence type="ECO:0000256" key="7">
    <source>
        <dbReference type="ARBA" id="ARBA00023125"/>
    </source>
</evidence>
<evidence type="ECO:0000256" key="9">
    <source>
        <dbReference type="ARBA" id="ARBA00023242"/>
    </source>
</evidence>
<feature type="domain" description="XPA C-terminal" evidence="11">
    <location>
        <begin position="143"/>
        <end position="194"/>
    </location>
</feature>
<protein>
    <recommendedName>
        <fullName evidence="11">XPA C-terminal domain-containing protein</fullName>
    </recommendedName>
</protein>
<keyword evidence="7" id="KW-0238">DNA-binding</keyword>
<evidence type="ECO:0000313" key="13">
    <source>
        <dbReference type="Proteomes" id="UP001497472"/>
    </source>
</evidence>
<feature type="region of interest" description="Disordered" evidence="10">
    <location>
        <begin position="1"/>
        <end position="78"/>
    </location>
</feature>
<feature type="compositionally biased region" description="Basic and acidic residues" evidence="10">
    <location>
        <begin position="11"/>
        <end position="26"/>
    </location>
</feature>
<evidence type="ECO:0000256" key="10">
    <source>
        <dbReference type="SAM" id="MobiDB-lite"/>
    </source>
</evidence>
<dbReference type="SUPFAM" id="SSF57716">
    <property type="entry name" value="Glucocorticoid receptor-like (DNA-binding domain)"/>
    <property type="match status" value="1"/>
</dbReference>
<organism evidence="12 13">
    <name type="scientific">Leptosia nina</name>
    <dbReference type="NCBI Taxonomy" id="320188"/>
    <lineage>
        <taxon>Eukaryota</taxon>
        <taxon>Metazoa</taxon>
        <taxon>Ecdysozoa</taxon>
        <taxon>Arthropoda</taxon>
        <taxon>Hexapoda</taxon>
        <taxon>Insecta</taxon>
        <taxon>Pterygota</taxon>
        <taxon>Neoptera</taxon>
        <taxon>Endopterygota</taxon>
        <taxon>Lepidoptera</taxon>
        <taxon>Glossata</taxon>
        <taxon>Ditrysia</taxon>
        <taxon>Papilionoidea</taxon>
        <taxon>Pieridae</taxon>
        <taxon>Pierinae</taxon>
        <taxon>Leptosia</taxon>
    </lineage>
</organism>
<keyword evidence="5" id="KW-0863">Zinc-finger</keyword>
<dbReference type="NCBIfam" id="TIGR00598">
    <property type="entry name" value="rad14"/>
    <property type="match status" value="1"/>
</dbReference>
<feature type="compositionally biased region" description="Basic and acidic residues" evidence="10">
    <location>
        <begin position="36"/>
        <end position="49"/>
    </location>
</feature>
<keyword evidence="4" id="KW-0227">DNA damage</keyword>
<dbReference type="Proteomes" id="UP001497472">
    <property type="component" value="Unassembled WGS sequence"/>
</dbReference>
<sequence>MVEDLVSETSLQKEVKHDEEKNKENSEGIEESGSLNDKELSEAQRDRVERNRRRARELREARQQTSTQIKKPRGFVDTGGGFLLEDDEDEGRGQIHTVAPHAPLVHSSEQPHCMLCQKPFPQSYLFDTFDYSVCDQCRDDEGKHSLITRTEAKSEFLLKDCDLDLREPPLRCVRRPNPHKARFAEMRLYLRAQVEERALVVWGSEEQLSVEKIARDERRQRAANTAARRRLRALRMDVRSSLFERTRASHTHEYGPERPHKGDQDDLYERTCACGHVEIYEKM</sequence>
<comment type="subcellular location">
    <subcellularLocation>
        <location evidence="1">Nucleus</location>
    </subcellularLocation>
</comment>
<keyword evidence="3" id="KW-0479">Metal-binding</keyword>
<dbReference type="GO" id="GO:0000715">
    <property type="term" value="P:nucleotide-excision repair, DNA damage recognition"/>
    <property type="evidence" value="ECO:0007669"/>
    <property type="project" value="TreeGrafter"/>
</dbReference>
<dbReference type="InterPro" id="IPR022652">
    <property type="entry name" value="Znf_XPA_CS"/>
</dbReference>
<evidence type="ECO:0000256" key="2">
    <source>
        <dbReference type="ARBA" id="ARBA00005548"/>
    </source>
</evidence>
<dbReference type="InterPro" id="IPR000465">
    <property type="entry name" value="XPA/RAD14"/>
</dbReference>
<dbReference type="PANTHER" id="PTHR10142">
    <property type="entry name" value="DNA REPAIR PROTEIN COMPLEMENTING XP-A CELLS"/>
    <property type="match status" value="1"/>
</dbReference>
<comment type="caution">
    <text evidence="12">The sequence shown here is derived from an EMBL/GenBank/DDBJ whole genome shotgun (WGS) entry which is preliminary data.</text>
</comment>
<keyword evidence="9" id="KW-0539">Nucleus</keyword>
<evidence type="ECO:0000256" key="5">
    <source>
        <dbReference type="ARBA" id="ARBA00022771"/>
    </source>
</evidence>
<evidence type="ECO:0000256" key="4">
    <source>
        <dbReference type="ARBA" id="ARBA00022763"/>
    </source>
</evidence>
<evidence type="ECO:0000259" key="11">
    <source>
        <dbReference type="Pfam" id="PF05181"/>
    </source>
</evidence>